<dbReference type="InterPro" id="IPR056737">
    <property type="entry name" value="Beta-prop_ATRN-MKLN-like"/>
</dbReference>
<dbReference type="AlphaFoldDB" id="A0ABD1JAU2"/>
<dbReference type="Pfam" id="PF07707">
    <property type="entry name" value="BACK"/>
    <property type="match status" value="1"/>
</dbReference>
<name>A0ABD1JAU2_9TELE</name>
<dbReference type="InterPro" id="IPR000210">
    <property type="entry name" value="BTB/POZ_dom"/>
</dbReference>
<evidence type="ECO:0000256" key="2">
    <source>
        <dbReference type="ARBA" id="ARBA00022737"/>
    </source>
</evidence>
<dbReference type="SUPFAM" id="SSF117281">
    <property type="entry name" value="Kelch motif"/>
    <property type="match status" value="1"/>
</dbReference>
<dbReference type="EMBL" id="JBHFQA010000017">
    <property type="protein sequence ID" value="KAL2084307.1"/>
    <property type="molecule type" value="Genomic_DNA"/>
</dbReference>
<keyword evidence="1" id="KW-0880">Kelch repeat</keyword>
<proteinExistence type="predicted"/>
<gene>
    <name evidence="4" type="ORF">ACEWY4_019825</name>
</gene>
<dbReference type="Proteomes" id="UP001591681">
    <property type="component" value="Unassembled WGS sequence"/>
</dbReference>
<evidence type="ECO:0000259" key="3">
    <source>
        <dbReference type="PROSITE" id="PS50097"/>
    </source>
</evidence>
<dbReference type="Gene3D" id="3.30.710.10">
    <property type="entry name" value="Potassium Channel Kv1.1, Chain A"/>
    <property type="match status" value="1"/>
</dbReference>
<dbReference type="Gene3D" id="1.25.40.420">
    <property type="match status" value="1"/>
</dbReference>
<dbReference type="SMART" id="SM00225">
    <property type="entry name" value="BTB"/>
    <property type="match status" value="1"/>
</dbReference>
<dbReference type="InterPro" id="IPR006652">
    <property type="entry name" value="Kelch_1"/>
</dbReference>
<dbReference type="PANTHER" id="PTHR45632">
    <property type="entry name" value="LD33804P"/>
    <property type="match status" value="1"/>
</dbReference>
<comment type="caution">
    <text evidence="4">The sequence shown here is derived from an EMBL/GenBank/DDBJ whole genome shotgun (WGS) entry which is preliminary data.</text>
</comment>
<keyword evidence="2" id="KW-0677">Repeat</keyword>
<keyword evidence="5" id="KW-1185">Reference proteome</keyword>
<dbReference type="Gene3D" id="2.120.10.80">
    <property type="entry name" value="Kelch-type beta propeller"/>
    <property type="match status" value="2"/>
</dbReference>
<evidence type="ECO:0000313" key="5">
    <source>
        <dbReference type="Proteomes" id="UP001591681"/>
    </source>
</evidence>
<feature type="domain" description="BTB" evidence="3">
    <location>
        <begin position="40"/>
        <end position="107"/>
    </location>
</feature>
<dbReference type="SMART" id="SM00875">
    <property type="entry name" value="BACK"/>
    <property type="match status" value="1"/>
</dbReference>
<dbReference type="InterPro" id="IPR015915">
    <property type="entry name" value="Kelch-typ_b-propeller"/>
</dbReference>
<dbReference type="PANTHER" id="PTHR45632:SF3">
    <property type="entry name" value="KELCH-LIKE PROTEIN 32"/>
    <property type="match status" value="1"/>
</dbReference>
<organism evidence="4 5">
    <name type="scientific">Coilia grayii</name>
    <name type="common">Gray's grenadier anchovy</name>
    <dbReference type="NCBI Taxonomy" id="363190"/>
    <lineage>
        <taxon>Eukaryota</taxon>
        <taxon>Metazoa</taxon>
        <taxon>Chordata</taxon>
        <taxon>Craniata</taxon>
        <taxon>Vertebrata</taxon>
        <taxon>Euteleostomi</taxon>
        <taxon>Actinopterygii</taxon>
        <taxon>Neopterygii</taxon>
        <taxon>Teleostei</taxon>
        <taxon>Clupei</taxon>
        <taxon>Clupeiformes</taxon>
        <taxon>Clupeoidei</taxon>
        <taxon>Engraulidae</taxon>
        <taxon>Coilinae</taxon>
        <taxon>Coilia</taxon>
    </lineage>
</organism>
<dbReference type="SMART" id="SM00612">
    <property type="entry name" value="Kelch"/>
    <property type="match status" value="6"/>
</dbReference>
<sequence>MCPGKRMDQPSPDVLHYKDKQLVSSLHLQLNLLRKEGVLTDVVLCSEDTELPCHRNVLAASSPYFHAMFCSTFQESSQPRVVLKGISAEALRAVLDYVYTGAVSITAELVLPLMQTSSMLQYGRLFEACSTFLQTQLGVENCLGMMRLAEALHCASLRERACEVAARCFPALTASDDFPGLSLAELTDMLGDDRLCAGEEQVFETMLTWIQHDLLGRRGSLHDLFRRLRLRHIHPTYLFQFVASHPLVQASPPCAELIEAVQRLLFSMDAAPCPGAMEEAWDSPRRDSCREALVLVGGRKNGRQTSRETLLYDSASEQWQGLAKLPVRLYRASCAYVQGVLYVLGGLVVSAASNKTGTPTDAVYTLSLKTNQWRAGEPMLAPHYAHQSVSSLHFLFTLGGVTPDGQLSGAVERYNTMFSQWEGMAPMPNPVLHPAVAAHDQRIYVFGGEDAEQNPVRMIQVYHMVRNLWCKIETRMVKNVCAPAAVIEDKIYIVGGYTRRMIAYDTKANRFVKCQNMKDRRMHHSATVINNKLYVTGGRYITNQDVIEDSDGFDCYDPTSDTWSSKGKLPHRLFDHCSVPLICVSSKFLT</sequence>
<evidence type="ECO:0000256" key="1">
    <source>
        <dbReference type="ARBA" id="ARBA00022441"/>
    </source>
</evidence>
<dbReference type="SUPFAM" id="SSF54695">
    <property type="entry name" value="POZ domain"/>
    <property type="match status" value="1"/>
</dbReference>
<dbReference type="Pfam" id="PF00651">
    <property type="entry name" value="BTB"/>
    <property type="match status" value="1"/>
</dbReference>
<dbReference type="FunFam" id="1.25.40.420:FF:000001">
    <property type="entry name" value="Kelch-like family member 12"/>
    <property type="match status" value="1"/>
</dbReference>
<accession>A0ABD1JAU2</accession>
<dbReference type="PROSITE" id="PS50097">
    <property type="entry name" value="BTB"/>
    <property type="match status" value="1"/>
</dbReference>
<evidence type="ECO:0000313" key="4">
    <source>
        <dbReference type="EMBL" id="KAL2084307.1"/>
    </source>
</evidence>
<dbReference type="InterPro" id="IPR017096">
    <property type="entry name" value="BTB-kelch_protein"/>
</dbReference>
<protein>
    <recommendedName>
        <fullName evidence="3">BTB domain-containing protein</fullName>
    </recommendedName>
</protein>
<dbReference type="PIRSF" id="PIRSF037037">
    <property type="entry name" value="Kelch-like_protein_gigaxonin"/>
    <property type="match status" value="1"/>
</dbReference>
<reference evidence="4 5" key="1">
    <citation type="submission" date="2024-09" db="EMBL/GenBank/DDBJ databases">
        <title>A chromosome-level genome assembly of Gray's grenadier anchovy, Coilia grayii.</title>
        <authorList>
            <person name="Fu Z."/>
        </authorList>
    </citation>
    <scope>NUCLEOTIDE SEQUENCE [LARGE SCALE GENOMIC DNA]</scope>
    <source>
        <strain evidence="4">G4</strain>
        <tissue evidence="4">Muscle</tissue>
    </source>
</reference>
<dbReference type="Pfam" id="PF24981">
    <property type="entry name" value="Beta-prop_ATRN-LZTR1"/>
    <property type="match status" value="1"/>
</dbReference>
<dbReference type="InterPro" id="IPR011705">
    <property type="entry name" value="BACK"/>
</dbReference>
<dbReference type="InterPro" id="IPR011333">
    <property type="entry name" value="SKP1/BTB/POZ_sf"/>
</dbReference>